<feature type="transmembrane region" description="Helical" evidence="6">
    <location>
        <begin position="184"/>
        <end position="210"/>
    </location>
</feature>
<name>A0A223MXS8_9VIBR</name>
<dbReference type="CDD" id="cd11386">
    <property type="entry name" value="MCP_signal"/>
    <property type="match status" value="1"/>
</dbReference>
<dbReference type="Pfam" id="PF00015">
    <property type="entry name" value="MCPsignal"/>
    <property type="match status" value="1"/>
</dbReference>
<dbReference type="RefSeq" id="WP_094500142.1">
    <property type="nucleotide sequence ID" value="NZ_CAWNHI010000001.1"/>
</dbReference>
<comment type="subcellular location">
    <subcellularLocation>
        <location evidence="1">Membrane</location>
    </subcellularLocation>
</comment>
<comment type="similarity">
    <text evidence="3">Belongs to the methyl-accepting chemotaxis (MCP) protein family.</text>
</comment>
<dbReference type="PROSITE" id="PS50885">
    <property type="entry name" value="HAMP"/>
    <property type="match status" value="1"/>
</dbReference>
<dbReference type="SMART" id="SM00304">
    <property type="entry name" value="HAMP"/>
    <property type="match status" value="1"/>
</dbReference>
<evidence type="ECO:0000256" key="5">
    <source>
        <dbReference type="SAM" id="Coils"/>
    </source>
</evidence>
<dbReference type="GO" id="GO:0006935">
    <property type="term" value="P:chemotaxis"/>
    <property type="evidence" value="ECO:0007669"/>
    <property type="project" value="InterPro"/>
</dbReference>
<dbReference type="Proteomes" id="UP000215148">
    <property type="component" value="Chromosome 1"/>
</dbReference>
<evidence type="ECO:0000259" key="7">
    <source>
        <dbReference type="PROSITE" id="PS50111"/>
    </source>
</evidence>
<dbReference type="AlphaFoldDB" id="A0A223MXS8"/>
<feature type="transmembrane region" description="Helical" evidence="6">
    <location>
        <begin position="12"/>
        <end position="32"/>
    </location>
</feature>
<feature type="domain" description="HAMP" evidence="8">
    <location>
        <begin position="212"/>
        <end position="266"/>
    </location>
</feature>
<organism evidence="9 10">
    <name type="scientific">Vibrio qinghaiensis</name>
    <dbReference type="NCBI Taxonomy" id="2025808"/>
    <lineage>
        <taxon>Bacteria</taxon>
        <taxon>Pseudomonadati</taxon>
        <taxon>Pseudomonadota</taxon>
        <taxon>Gammaproteobacteria</taxon>
        <taxon>Vibrionales</taxon>
        <taxon>Vibrionaceae</taxon>
        <taxon>Vibrio</taxon>
    </lineage>
</organism>
<dbReference type="PRINTS" id="PR00260">
    <property type="entry name" value="CHEMTRNSDUCR"/>
</dbReference>
<evidence type="ECO:0000256" key="2">
    <source>
        <dbReference type="ARBA" id="ARBA00023224"/>
    </source>
</evidence>
<dbReference type="Gene3D" id="1.10.287.950">
    <property type="entry name" value="Methyl-accepting chemotaxis protein"/>
    <property type="match status" value="1"/>
</dbReference>
<evidence type="ECO:0000313" key="9">
    <source>
        <dbReference type="EMBL" id="ASU22376.1"/>
    </source>
</evidence>
<dbReference type="Pfam" id="PF00672">
    <property type="entry name" value="HAMP"/>
    <property type="match status" value="1"/>
</dbReference>
<dbReference type="PANTHER" id="PTHR32089:SF120">
    <property type="entry name" value="METHYL-ACCEPTING CHEMOTAXIS PROTEIN TLPQ"/>
    <property type="match status" value="1"/>
</dbReference>
<keyword evidence="5" id="KW-0175">Coiled coil</keyword>
<keyword evidence="6" id="KW-0812">Transmembrane</keyword>
<evidence type="ECO:0000256" key="6">
    <source>
        <dbReference type="SAM" id="Phobius"/>
    </source>
</evidence>
<dbReference type="InterPro" id="IPR024478">
    <property type="entry name" value="HlyB_4HB_MCP"/>
</dbReference>
<dbReference type="PANTHER" id="PTHR32089">
    <property type="entry name" value="METHYL-ACCEPTING CHEMOTAXIS PROTEIN MCPB"/>
    <property type="match status" value="1"/>
</dbReference>
<dbReference type="EMBL" id="CP022741">
    <property type="protein sequence ID" value="ASU22376.1"/>
    <property type="molecule type" value="Genomic_DNA"/>
</dbReference>
<evidence type="ECO:0000256" key="4">
    <source>
        <dbReference type="PROSITE-ProRule" id="PRU00284"/>
    </source>
</evidence>
<proteinExistence type="inferred from homology"/>
<feature type="coiled-coil region" evidence="5">
    <location>
        <begin position="342"/>
        <end position="376"/>
    </location>
</feature>
<accession>A0A223MXS8</accession>
<dbReference type="InterPro" id="IPR004090">
    <property type="entry name" value="Chemotax_Me-accpt_rcpt"/>
</dbReference>
<dbReference type="GO" id="GO:0007165">
    <property type="term" value="P:signal transduction"/>
    <property type="evidence" value="ECO:0007669"/>
    <property type="project" value="UniProtKB-KW"/>
</dbReference>
<dbReference type="SMART" id="SM00283">
    <property type="entry name" value="MA"/>
    <property type="match status" value="1"/>
</dbReference>
<evidence type="ECO:0000256" key="3">
    <source>
        <dbReference type="ARBA" id="ARBA00029447"/>
    </source>
</evidence>
<dbReference type="Pfam" id="PF12729">
    <property type="entry name" value="4HB_MCP_1"/>
    <property type="match status" value="1"/>
</dbReference>
<sequence>MSFLKDLAIRKKIALAFTIIALVNIAFGYYLYRSLNDIQDDLLNLTDDTLPSMMMVNNVKYNMASVRRAQISLLSATDQAEITEDIRWMQERYEEIDSALATYERAVWTDHERSIFMPVKNLWRDYLTALGSFNDDILSQNKVKAQGDISASLVTFERLESAVDELLNLNQTFVTQNRSELMTLIQAITSFSTGSIVALIAFMVFITLLLSRLICQPLHLVVQQAHAIAEGNLSHRLARQHIGQDELGELADACSSMQENLRSMVEEIIAGATQLSHAVDEVSAVSEQTSQGMQEQQVEVMHIATAMTQMKSTVAEVARNTEVASDAARESNQQSILGSKQMDSVANAISLVTQEIDQAEQRVLELEQQAQQINVVVDVISNIADQTNLLALNAAIEAARAGEQGRGFAVVADEVRALAGKTQQSTGDIVNIIQSLQTCAVRAREATSQSSVLMGQCVEQSGQTQIAIDHISNQSAHIADMTIQIASACGEQDSVSEELSRNIERISESAKQVAQGSSSAAQACVELSQLAAMLQNTVRRFQV</sequence>
<dbReference type="InterPro" id="IPR003660">
    <property type="entry name" value="HAMP_dom"/>
</dbReference>
<keyword evidence="10" id="KW-1185">Reference proteome</keyword>
<dbReference type="FunFam" id="1.10.287.950:FF:000001">
    <property type="entry name" value="Methyl-accepting chemotaxis sensory transducer"/>
    <property type="match status" value="1"/>
</dbReference>
<keyword evidence="2 4" id="KW-0807">Transducer</keyword>
<feature type="domain" description="Methyl-accepting transducer" evidence="7">
    <location>
        <begin position="271"/>
        <end position="507"/>
    </location>
</feature>
<evidence type="ECO:0000259" key="8">
    <source>
        <dbReference type="PROSITE" id="PS50885"/>
    </source>
</evidence>
<dbReference type="SUPFAM" id="SSF58104">
    <property type="entry name" value="Methyl-accepting chemotaxis protein (MCP) signaling domain"/>
    <property type="match status" value="1"/>
</dbReference>
<dbReference type="CDD" id="cd06225">
    <property type="entry name" value="HAMP"/>
    <property type="match status" value="1"/>
</dbReference>
<dbReference type="PROSITE" id="PS50111">
    <property type="entry name" value="CHEMOTAXIS_TRANSDUC_2"/>
    <property type="match status" value="1"/>
</dbReference>
<keyword evidence="6" id="KW-1133">Transmembrane helix</keyword>
<dbReference type="KEGG" id="vqi:CCZ37_07135"/>
<reference evidence="9 10" key="1">
    <citation type="submission" date="2017-08" db="EMBL/GenBank/DDBJ databases">
        <title>The Vibrio qinghaiensis sp.-Q67 is a luminous bacteria isolated firstly from Qinghai lake, Qinghai province, China, which has been proved to be very sensitive to detect environmental and food pollutants. Therefore, complete genome analysis of V. qinghaiensis sp.-Q67 highlights the potential application of this strain on detection of hazards in the contaminated environments.</title>
        <authorList>
            <person name="Gong L."/>
        </authorList>
    </citation>
    <scope>NUCLEOTIDE SEQUENCE [LARGE SCALE GENOMIC DNA]</scope>
    <source>
        <strain evidence="9 10">Q67</strain>
    </source>
</reference>
<protein>
    <submittedName>
        <fullName evidence="9">Methyl-accepting chemotaxis protein</fullName>
    </submittedName>
</protein>
<keyword evidence="6" id="KW-0472">Membrane</keyword>
<dbReference type="GO" id="GO:0016020">
    <property type="term" value="C:membrane"/>
    <property type="evidence" value="ECO:0007669"/>
    <property type="project" value="UniProtKB-SubCell"/>
</dbReference>
<gene>
    <name evidence="9" type="ORF">CCZ37_07135</name>
</gene>
<dbReference type="InterPro" id="IPR004089">
    <property type="entry name" value="MCPsignal_dom"/>
</dbReference>
<evidence type="ECO:0000313" key="10">
    <source>
        <dbReference type="Proteomes" id="UP000215148"/>
    </source>
</evidence>
<dbReference type="GO" id="GO:0004888">
    <property type="term" value="F:transmembrane signaling receptor activity"/>
    <property type="evidence" value="ECO:0007669"/>
    <property type="project" value="InterPro"/>
</dbReference>
<evidence type="ECO:0000256" key="1">
    <source>
        <dbReference type="ARBA" id="ARBA00004370"/>
    </source>
</evidence>